<keyword evidence="2" id="KW-1185">Reference proteome</keyword>
<evidence type="ECO:0000313" key="2">
    <source>
        <dbReference type="Proteomes" id="UP001321473"/>
    </source>
</evidence>
<comment type="caution">
    <text evidence="1">The sequence shown here is derived from an EMBL/GenBank/DDBJ whole genome shotgun (WGS) entry which is preliminary data.</text>
</comment>
<dbReference type="PANTHER" id="PTHR34008:SF2">
    <property type="entry name" value="REPETITIVE PROLINE-RICH CELL WALL PROTEIN 1"/>
    <property type="match status" value="1"/>
</dbReference>
<dbReference type="PANTHER" id="PTHR34008">
    <property type="entry name" value="REPETITIVE PROLINE-RICH CELL WALL PROTEIN 1"/>
    <property type="match status" value="1"/>
</dbReference>
<gene>
    <name evidence="1" type="ORF">V5799_014215</name>
</gene>
<accession>A0AAQ4E3X8</accession>
<dbReference type="Proteomes" id="UP001321473">
    <property type="component" value="Unassembled WGS sequence"/>
</dbReference>
<organism evidence="1 2">
    <name type="scientific">Amblyomma americanum</name>
    <name type="common">Lone star tick</name>
    <dbReference type="NCBI Taxonomy" id="6943"/>
    <lineage>
        <taxon>Eukaryota</taxon>
        <taxon>Metazoa</taxon>
        <taxon>Ecdysozoa</taxon>
        <taxon>Arthropoda</taxon>
        <taxon>Chelicerata</taxon>
        <taxon>Arachnida</taxon>
        <taxon>Acari</taxon>
        <taxon>Parasitiformes</taxon>
        <taxon>Ixodida</taxon>
        <taxon>Ixodoidea</taxon>
        <taxon>Ixodidae</taxon>
        <taxon>Amblyomminae</taxon>
        <taxon>Amblyomma</taxon>
    </lineage>
</organism>
<protein>
    <submittedName>
        <fullName evidence="1">Uncharacterized protein</fullName>
    </submittedName>
</protein>
<name>A0AAQ4E3X8_AMBAM</name>
<reference evidence="1 2" key="1">
    <citation type="journal article" date="2023" name="Arcadia Sci">
        <title>De novo assembly of a long-read Amblyomma americanum tick genome.</title>
        <authorList>
            <person name="Chou S."/>
            <person name="Poskanzer K.E."/>
            <person name="Rollins M."/>
            <person name="Thuy-Boun P.S."/>
        </authorList>
    </citation>
    <scope>NUCLEOTIDE SEQUENCE [LARGE SCALE GENOMIC DNA]</scope>
    <source>
        <strain evidence="1">F_SG_1</strain>
        <tissue evidence="1">Salivary glands</tissue>
    </source>
</reference>
<dbReference type="AlphaFoldDB" id="A0AAQ4E3X8"/>
<evidence type="ECO:0000313" key="1">
    <source>
        <dbReference type="EMBL" id="KAK8769322.1"/>
    </source>
</evidence>
<sequence length="505" mass="55266">MAAYTRDWNPTARENTGKSHTTTLTWNLRAFEFVSSFSCHLAASNQHLCGRLRIRSVLLGPNHVFAEYPAVSLKKDCSCVSATHEEGQYFLLFKEVPETVATKLTQVVLDANATVLPYTFQQSRYVYQQLTVCQEAQKRSDYGASYGGGSAYTSSSYLVKTIKYYYPAPSYAPSYSAPAPSYSAPSYSAPSYSAPAPSYSAATYAPPSYSAPSYAPPSYSAPSYAPPAYSAPSYSAPSYSAPTYAPPSYSAPSYAPPSYSAPSYAPPSYSAPSYAPPSYSAPAYSAPASYGGSDDSYGGYGLTYFPAHGYGGARYQIKRQDDSSYISSASSYPASSVTYTYVTYMPPAYSAAGSSYAGKNKKASRYGGYATPIRYDPTYEPNPGYKAPGWYMPYIKYHASRKPRDVKPFDMNDYEFVPHAGGLTRNPHNIYMPIYRSIVRRKRPVFLSGYGYFDPTKKMSFGLAGRPYFTGAEKALFRGYGGYGSLDVSYADNKDHVHGLHGDEY</sequence>
<dbReference type="EMBL" id="JARKHS020022763">
    <property type="protein sequence ID" value="KAK8769322.1"/>
    <property type="molecule type" value="Genomic_DNA"/>
</dbReference>
<proteinExistence type="predicted"/>